<feature type="domain" description="Chorein N-terminal" evidence="4">
    <location>
        <begin position="2"/>
        <end position="1094"/>
    </location>
</feature>
<reference evidence="7 8" key="1">
    <citation type="journal article" date="2021" name="BMC Biol.">
        <title>Horizontally acquired antibacterial genes associated with adaptive radiation of ladybird beetles.</title>
        <authorList>
            <person name="Li H.S."/>
            <person name="Tang X.F."/>
            <person name="Huang Y.H."/>
            <person name="Xu Z.Y."/>
            <person name="Chen M.L."/>
            <person name="Du X.Y."/>
            <person name="Qiu B.Y."/>
            <person name="Chen P.T."/>
            <person name="Zhang W."/>
            <person name="Slipinski A."/>
            <person name="Escalona H.E."/>
            <person name="Waterhouse R.M."/>
            <person name="Zwick A."/>
            <person name="Pang H."/>
        </authorList>
    </citation>
    <scope>NUCLEOTIDE SEQUENCE [LARGE SCALE GENOMIC DNA]</scope>
    <source>
        <strain evidence="7">SYSU2018</strain>
    </source>
</reference>
<evidence type="ECO:0000256" key="1">
    <source>
        <dbReference type="ARBA" id="ARBA00006545"/>
    </source>
</evidence>
<dbReference type="InterPro" id="IPR026854">
    <property type="entry name" value="VPS13_N"/>
</dbReference>
<keyword evidence="3" id="KW-0445">Lipid transport</keyword>
<evidence type="ECO:0000313" key="7">
    <source>
        <dbReference type="EMBL" id="KAL3279818.1"/>
    </source>
</evidence>
<dbReference type="Pfam" id="PF12624">
    <property type="entry name" value="VPS13_N"/>
    <property type="match status" value="1"/>
</dbReference>
<dbReference type="PANTHER" id="PTHR16166:SF93">
    <property type="entry name" value="INTERMEMBRANE LIPID TRANSFER PROTEIN VPS13"/>
    <property type="match status" value="1"/>
</dbReference>
<keyword evidence="2" id="KW-0813">Transport</keyword>
<evidence type="ECO:0000259" key="5">
    <source>
        <dbReference type="Pfam" id="PF25036"/>
    </source>
</evidence>
<comment type="caution">
    <text evidence="7">The sequence shown here is derived from an EMBL/GenBank/DDBJ whole genome shotgun (WGS) entry which is preliminary data.</text>
</comment>
<dbReference type="Pfam" id="PF25037">
    <property type="entry name" value="VPS13_C"/>
    <property type="match status" value="1"/>
</dbReference>
<dbReference type="GO" id="GO:0006869">
    <property type="term" value="P:lipid transport"/>
    <property type="evidence" value="ECO:0007669"/>
    <property type="project" value="UniProtKB-KW"/>
</dbReference>
<dbReference type="Pfam" id="PF25036">
    <property type="entry name" value="VPS13_VAB"/>
    <property type="match status" value="1"/>
</dbReference>
<evidence type="ECO:0000313" key="8">
    <source>
        <dbReference type="Proteomes" id="UP001516400"/>
    </source>
</evidence>
<evidence type="ECO:0000259" key="4">
    <source>
        <dbReference type="Pfam" id="PF12624"/>
    </source>
</evidence>
<evidence type="ECO:0000256" key="2">
    <source>
        <dbReference type="ARBA" id="ARBA00022448"/>
    </source>
</evidence>
<dbReference type="InterPro" id="IPR009543">
    <property type="entry name" value="VPS13_VAB"/>
</dbReference>
<feature type="domain" description="Vacuolar protein sorting-associated protein 13 VPS13 adaptor binding" evidence="5">
    <location>
        <begin position="2030"/>
        <end position="2516"/>
    </location>
</feature>
<accession>A0ABD2NMK7</accession>
<protein>
    <submittedName>
        <fullName evidence="7">Uncharacterized protein</fullName>
    </submittedName>
</protein>
<evidence type="ECO:0000256" key="3">
    <source>
        <dbReference type="ARBA" id="ARBA00023055"/>
    </source>
</evidence>
<keyword evidence="8" id="KW-1185">Reference proteome</keyword>
<comment type="similarity">
    <text evidence="1">Belongs to the VPS13 family.</text>
</comment>
<dbReference type="EMBL" id="JABFTP020000124">
    <property type="protein sequence ID" value="KAL3279818.1"/>
    <property type="molecule type" value="Genomic_DNA"/>
</dbReference>
<name>A0ABD2NMK7_9CUCU</name>
<dbReference type="InterPro" id="IPR056748">
    <property type="entry name" value="VPS13-like_C"/>
</dbReference>
<proteinExistence type="inferred from homology"/>
<dbReference type="Proteomes" id="UP001516400">
    <property type="component" value="Unassembled WGS sequence"/>
</dbReference>
<organism evidence="7 8">
    <name type="scientific">Cryptolaemus montrouzieri</name>
    <dbReference type="NCBI Taxonomy" id="559131"/>
    <lineage>
        <taxon>Eukaryota</taxon>
        <taxon>Metazoa</taxon>
        <taxon>Ecdysozoa</taxon>
        <taxon>Arthropoda</taxon>
        <taxon>Hexapoda</taxon>
        <taxon>Insecta</taxon>
        <taxon>Pterygota</taxon>
        <taxon>Neoptera</taxon>
        <taxon>Endopterygota</taxon>
        <taxon>Coleoptera</taxon>
        <taxon>Polyphaga</taxon>
        <taxon>Cucujiformia</taxon>
        <taxon>Coccinelloidea</taxon>
        <taxon>Coccinellidae</taxon>
        <taxon>Scymninae</taxon>
        <taxon>Scymnini</taxon>
        <taxon>Cryptolaemus</taxon>
    </lineage>
</organism>
<feature type="domain" description="Intermembrane lipid transfer protein VPS13-like C-terminal" evidence="6">
    <location>
        <begin position="3094"/>
        <end position="3214"/>
    </location>
</feature>
<dbReference type="InterPro" id="IPR026847">
    <property type="entry name" value="VPS13"/>
</dbReference>
<gene>
    <name evidence="7" type="ORF">HHI36_017325</name>
</gene>
<evidence type="ECO:0000259" key="6">
    <source>
        <dbReference type="Pfam" id="PF25037"/>
    </source>
</evidence>
<dbReference type="PANTHER" id="PTHR16166">
    <property type="entry name" value="VACUOLAR PROTEIN SORTING-ASSOCIATED PROTEIN VPS13"/>
    <property type="match status" value="1"/>
</dbReference>
<sequence length="3232" mass="363939">MVFESVLVQVLNSVLGDYVENLDTNQLNVGIWGGDVLLKNLQLKQSALSNLDLPIQTIYGTIGKLVLKIPWKNLYGAAFVINVEDIYLLAAPNTQTKYDPEKERSKALEAKKVLIKHVELAKKMEQEKEKVQKAADYTFVEKLITQIIKNLQLNIKNIHIRYEDKMTNPSSPFALGITLGELNVISTDETWEPKITQENITKIFKIVSLDSLAVYWNCDSKSYSDLSSVSMVDCLTKGIANNNTDAPDGYSYILGPINASARLKLNQKPEQDVPAYTIPKVHINLDLKKLYIGLSKAQYKDIIALTNAMDRMIKADQFRKYRPVVPSYKGYYKDWWQFAYTCVLETEVRRKKNNWDWNHICEHRNLCKAYQQKYHDKVLSSSKNEKKTSVTDAEIDEMEERLDIFNIIVIRQRVELEAERLRKFEESKPKQGWLGWIWGSGQSQVDPQTEIQNVVDDSLNADEKEKLYKAIGYQAGAPPPIYPESYVDLSATFLLRTLELEIKDDKMDTRTALFTELKGVKCRYDSRASAQAMKVHVKIDEFTSYGLEQDDFIPNLITSETGGGDSALLEVTFETNPLDKKCDQRLNLTAQPIKIVYDAVTINKVTDIFRVDNNNDLEQIQAAAAEQVFSFKEKSAVGLQYAIEQHTLLDVKIDLQAPIILIPYGGKYTSCENVIVVNLGNFKIHTIDRPPSALNIRKMYAQGKEHAEVLKEMIDQSYDQFQLEFTNLQILLCQGDEDWQSCIKESKKSDMHVLVPVSLNLMFCKCLITDDPRLPITKVKAELPSINIAISDSKILLLISLINSIPLPSSEVEEAELELPIKMARSSSRGSIFKALVAAPEQPSESKKRSRTSEASFDERMSELINLDAHFVMKEFRLTLCRQENSNAPMVKVAMLEAENLQCEMTQKKYSLFASVRLAAIQLKQFRPNDVIDIISIPNEETEDLFCVKYLQVEEKAPDFHTTYKSCKIKLSAEVSVINVNLHQEGLLSLIQFQTQLQSDLEESQGEDMKITTSSISQFKRTVSIASGLSQLSQHVMQVGDTLSVKADKQHKTGTPETINIKLKVRFKELKVLISTEKFKVSEIAIKGIAAQIVMKDSNTSVVSNLQDLIILDLNPGTIHKQILTVVGQETLKIKVLMNNVESTAPDSPDIIVEAQMGGLRILFLNWFVTNMLNFLNNFQAAKEAMIEASANAAEAAKQTAQEAYEKATKISLNIDIKAPDIIVPVNSKSLDGLSLDLGHITLTNRFGIIDVENKFKGHGPAVIDRLRVTLTDFKLSKVKLNDKNQTVEEGIILEPLSSKLVIKRNLSASWYKVIPDIDMSGNINEIKVKFSHLDMATVTSTLNGNLAEGSEQHAMALRRSLSVSSFRTQDVIISLDSETVDSTIQQVEEVKEVAVHTTLRFTITMDKLELNLFTSPSATFKQDLKREPTFHLARFSLEGLSCKGRSLSDSTFSTSILLLNCTLDDMRPGRDQTIRRLIERRIDAEETAVASSGGKIRSMLDITYQQKENDMFADVRVYSFTFILSVEYMMKLQDFFNTTMESDKSAAAQLAAKQAASKSSVANKTAATSTQSTAKMTINLKIEKPDIFLVEHMDNIDTSAIILNNEIQLKYRSQGNHQVVNGTIKDFQLLTCNYNPLKRNETMSNILFPITVSIAGSTPPDKGLHVELLLTEIRFCLSPSTIGLLSNISAKFSATTATSEDEQRNSFQYSELWQPKPYQDEEYWYLRTDAGIDVVEAINSRQADVSLEVHNFLEELCIVNMPSIILTLEAGEGQKTLPMLLFESSFNGNIRNWSSQLNIDASLNMMMGYYNSFLALWEPLVEPVQIKKEGQIVLEPWELTLEMAINNPEEQTIVSPVESDITSIQIQPVTSIDISSKKTLELTMTKTCLHVLTNLGGSFSSAMEKRDFVPTKKQSSHKFVNEIGSPVTLLLQEGPFKITGTDFGVEPSEVILETGAEVFLELRQTQKEYIKLSDVLISQSYSVKSRFLNVKINDMNCTLELPVLRADTRYFMLKYRGGAKQSYGVISDAQMVDGIMTIILRSILQVHNHFQVPIEIFILTERGNEIKRIAIVEPRQLVNIPLSAVYTPTEELFFAVKGFSVTSIPFVWKELQANLTSTKILQCQPKDTSQGTEPFTLRVVGKMQQVFYENTLRHTMASTCYNVHLRPSISLKNYLPIPIICCVENVVNEFKVGAGDTLQLPYCNPGQSVIVIRLENYLGKEWSCRQEIPEELDEYSVWSFTSYDSTVKVVLNLGVYRKTRNDTVQLELYCPFWMLNKSGLLLSYKSSEDIASFIYHPPDYNGPVLFSFNAKNFFSKKKASVRVRNGAWSDKFSLDVAGSSGVLVCKTDDQIYQVGVTNQITNNGLTKQVTFTPYYVIINNTSFAMEFQESIRPADHWLKVEPESCASLWPISEYDDKLLRLRICETKEVSQPFLYTESHTTLLRMDNKYGGINVDIQLTEGGIYISLASYGVGMAPALIVNHTRDCMNFWEKQSARISKLKSKHSMLYTWENPSGPRILVWEGGNKSELENDLRKDEVGEYSVGSKTEGYKIYWVSFLDGMQRVLLFTEDSFLAENVQSAKQFETIDQELTVSLHGLGLSLIDNILKKDVMYMGITSSGVIWETCKLSSKRFKHMTQKESAMIEAAYQDYLLNPGSRKGIINVEGKMEVDFALDQMYKPHKRKLKRSFQTAVWFQQKSSSSQLQLHAKLNHIQIDNQLPNCLFPVVLATVNPPKSLALNTGIRPFAEMSIVQLFIKNSQVKQFKYFKILIQEFHIKVEMGFVNAMLEIVAAKEYTEQEEKDYFEKDLQVADERLYTHVSTQAQQEQKSFYDVLHFSPLKIHISFSIGAGADESTETSNFLNVLLSSVGVTITDMQDVVFKLAFFEREYTFLTQKQLTNEATKHYVGQLLKQLYVLVLGLDVLGNPYGLVLGITQGVEDLFYEPFQGAIQGPGEFAEGVVLGVRSLFGHTVGGAAGAVSRITGAMGKGVAALTFDDEYQRKRRDQISKKPTSIQEGFARGGKGLVMGVFDGVTGVVTKPISGAKEEGVGGFFKGLGKGAVGLIARPTSGVIDFASGSLDAVKRATDMGEEATRLRPARFIQADGLIKPYNRQEAEGYKLLIELDKGKFAKTDIYVFHHQIEKKEMLLLTDQRLAYVVHNEIFGGWQVDWGFTWQELTHPARVVPKGIMIPGTEKKKKLGMFGSSDNGKVILIENPALREIICRKIESLRGSI</sequence>